<dbReference type="Gene3D" id="3.60.130.10">
    <property type="entry name" value="Clavaminate synthase-like"/>
    <property type="match status" value="1"/>
</dbReference>
<comment type="similarity">
    <text evidence="1">Belongs to the clavaminate synthase family.</text>
</comment>
<evidence type="ECO:0000256" key="3">
    <source>
        <dbReference type="ARBA" id="ARBA00023002"/>
    </source>
</evidence>
<dbReference type="PIRSF" id="PIRSF019543">
    <property type="entry name" value="Clavaminate_syn"/>
    <property type="match status" value="1"/>
</dbReference>
<gene>
    <name evidence="5" type="ORF">GCM10009802_05520</name>
</gene>
<dbReference type="InterPro" id="IPR042098">
    <property type="entry name" value="TauD-like_sf"/>
</dbReference>
<keyword evidence="6" id="KW-1185">Reference proteome</keyword>
<organism evidence="5 6">
    <name type="scientific">Streptomyces synnematoformans</name>
    <dbReference type="NCBI Taxonomy" id="415721"/>
    <lineage>
        <taxon>Bacteria</taxon>
        <taxon>Bacillati</taxon>
        <taxon>Actinomycetota</taxon>
        <taxon>Actinomycetes</taxon>
        <taxon>Kitasatosporales</taxon>
        <taxon>Streptomycetaceae</taxon>
        <taxon>Streptomyces</taxon>
    </lineage>
</organism>
<dbReference type="SUPFAM" id="SSF51197">
    <property type="entry name" value="Clavaminate synthase-like"/>
    <property type="match status" value="1"/>
</dbReference>
<proteinExistence type="inferred from homology"/>
<keyword evidence="3" id="KW-0560">Oxidoreductase</keyword>
<keyword evidence="4" id="KW-0408">Iron</keyword>
<dbReference type="InterPro" id="IPR014503">
    <property type="entry name" value="Clavaminate_syn-like"/>
</dbReference>
<comment type="caution">
    <text evidence="5">The sequence shown here is derived from an EMBL/GenBank/DDBJ whole genome shotgun (WGS) entry which is preliminary data.</text>
</comment>
<evidence type="ECO:0000256" key="2">
    <source>
        <dbReference type="ARBA" id="ARBA00022723"/>
    </source>
</evidence>
<keyword evidence="2" id="KW-0479">Metal-binding</keyword>
<evidence type="ECO:0000256" key="1">
    <source>
        <dbReference type="ARBA" id="ARBA00008425"/>
    </source>
</evidence>
<name>A0ABP5J2H5_9ACTN</name>
<protein>
    <submittedName>
        <fullName evidence="5">Clavaminate synthase family protein</fullName>
    </submittedName>
</protein>
<dbReference type="EMBL" id="BAAAPF010000005">
    <property type="protein sequence ID" value="GAA2109242.1"/>
    <property type="molecule type" value="Genomic_DNA"/>
</dbReference>
<evidence type="ECO:0000313" key="5">
    <source>
        <dbReference type="EMBL" id="GAA2109242.1"/>
    </source>
</evidence>
<dbReference type="InterPro" id="IPR053447">
    <property type="entry name" value="Alpha-KG_dependent_hydroxylase"/>
</dbReference>
<accession>A0ABP5J2H5</accession>
<evidence type="ECO:0000313" key="6">
    <source>
        <dbReference type="Proteomes" id="UP001500443"/>
    </source>
</evidence>
<evidence type="ECO:0000256" key="4">
    <source>
        <dbReference type="ARBA" id="ARBA00023004"/>
    </source>
</evidence>
<dbReference type="NCBIfam" id="NF041363">
    <property type="entry name" value="GntD_guanitoxin"/>
    <property type="match status" value="1"/>
</dbReference>
<dbReference type="RefSeq" id="WP_344287471.1">
    <property type="nucleotide sequence ID" value="NZ_BAAAPF010000005.1"/>
</dbReference>
<dbReference type="Proteomes" id="UP001500443">
    <property type="component" value="Unassembled WGS sequence"/>
</dbReference>
<reference evidence="6" key="1">
    <citation type="journal article" date="2019" name="Int. J. Syst. Evol. Microbiol.">
        <title>The Global Catalogue of Microorganisms (GCM) 10K type strain sequencing project: providing services to taxonomists for standard genome sequencing and annotation.</title>
        <authorList>
            <consortium name="The Broad Institute Genomics Platform"/>
            <consortium name="The Broad Institute Genome Sequencing Center for Infectious Disease"/>
            <person name="Wu L."/>
            <person name="Ma J."/>
        </authorList>
    </citation>
    <scope>NUCLEOTIDE SEQUENCE [LARGE SCALE GENOMIC DNA]</scope>
    <source>
        <strain evidence="6">JCM 15481</strain>
    </source>
</reference>
<sequence length="333" mass="37051">MALVEHTLSPADAAALAVLADESEGDPGDPGFHDRHWPLAERLPRQLRGLLTDFRRAEPAEACLVRGFPVAEETAGPTPPHWESAAGVTTTRKAEVLLSLCGAVLGDPFAWATLQSGRMVQNILPIRGDEQQQNGHGSEALLEFHTEDGFHPDRCDYLLLLGMRNHDRVPTLLSSVRDVVLDDRTRKVLAEPRFCILPDGEHLRQLAERAPDGAALAEVRALSEQPPAVPVLFGDRLNPYLRIDRPFMRCGPGDTEAEEALDALMAELHRVRREVVVETGSLLVVDNYLAVHGRKSFPARYDGTDRWLKKLTVRRDLRRLERARAAGSRRVLY</sequence>